<evidence type="ECO:0000256" key="1">
    <source>
        <dbReference type="SAM" id="SignalP"/>
    </source>
</evidence>
<dbReference type="AlphaFoldDB" id="A0A1I7JYZ9"/>
<name>A0A1I7JYZ9_9BACT</name>
<accession>A0A1I7JYZ9</accession>
<sequence length="193" mass="21822">MKKSITFLLAAVLLIGAAPATQAQENNTLTTKEANQLLQRIVGNWQVNRYVSEPVSYALTEFRGNANCKKGANSEFVHETSHVRQQDGSTLTTEGFLRYAAAKNRFEFVELNKKGKEVVLMVGNWSPAYNTLVLRPVMKNGQWDKKTDPNMQCLYVFRNDGSFMKIVRTYDTGVNSYRVISQDHYASRDIAKS</sequence>
<reference evidence="3" key="1">
    <citation type="submission" date="2016-10" db="EMBL/GenBank/DDBJ databases">
        <authorList>
            <person name="Varghese N."/>
        </authorList>
    </citation>
    <scope>NUCLEOTIDE SEQUENCE [LARGE SCALE GENOMIC DNA]</scope>
    <source>
        <strain evidence="3">DSM 18820</strain>
    </source>
</reference>
<feature type="chain" id="PRO_5010286138" description="DUF1579 domain-containing protein" evidence="1">
    <location>
        <begin position="24"/>
        <end position="193"/>
    </location>
</feature>
<feature type="signal peptide" evidence="1">
    <location>
        <begin position="1"/>
        <end position="23"/>
    </location>
</feature>
<evidence type="ECO:0000313" key="2">
    <source>
        <dbReference type="EMBL" id="SFU90423.1"/>
    </source>
</evidence>
<keyword evidence="3" id="KW-1185">Reference proteome</keyword>
<evidence type="ECO:0000313" key="3">
    <source>
        <dbReference type="Proteomes" id="UP000182491"/>
    </source>
</evidence>
<dbReference type="Proteomes" id="UP000182491">
    <property type="component" value="Unassembled WGS sequence"/>
</dbReference>
<dbReference type="RefSeq" id="WP_068836961.1">
    <property type="nucleotide sequence ID" value="NZ_BMXC01000004.1"/>
</dbReference>
<protein>
    <recommendedName>
        <fullName evidence="4">DUF1579 domain-containing protein</fullName>
    </recommendedName>
</protein>
<gene>
    <name evidence="2" type="ORF">SAMN04487941_3208</name>
</gene>
<evidence type="ECO:0008006" key="4">
    <source>
        <dbReference type="Google" id="ProtNLM"/>
    </source>
</evidence>
<dbReference type="EMBL" id="FPCA01000004">
    <property type="protein sequence ID" value="SFU90423.1"/>
    <property type="molecule type" value="Genomic_DNA"/>
</dbReference>
<dbReference type="OrthoDB" id="850476at2"/>
<organism evidence="2 3">
    <name type="scientific">Pontibacter akesuensis</name>
    <dbReference type="NCBI Taxonomy" id="388950"/>
    <lineage>
        <taxon>Bacteria</taxon>
        <taxon>Pseudomonadati</taxon>
        <taxon>Bacteroidota</taxon>
        <taxon>Cytophagia</taxon>
        <taxon>Cytophagales</taxon>
        <taxon>Hymenobacteraceae</taxon>
        <taxon>Pontibacter</taxon>
    </lineage>
</organism>
<proteinExistence type="predicted"/>
<keyword evidence="1" id="KW-0732">Signal</keyword>